<feature type="chain" id="PRO_5038397944" evidence="1">
    <location>
        <begin position="24"/>
        <end position="48"/>
    </location>
</feature>
<dbReference type="EMBL" id="LT559118">
    <property type="protein sequence ID" value="SBO98487.1"/>
    <property type="molecule type" value="Genomic_DNA"/>
</dbReference>
<proteinExistence type="predicted"/>
<dbReference type="AlphaFoldDB" id="A0A1M4EHQ0"/>
<evidence type="ECO:0000256" key="1">
    <source>
        <dbReference type="SAM" id="SignalP"/>
    </source>
</evidence>
<reference evidence="2" key="1">
    <citation type="submission" date="2016-04" db="EMBL/GenBank/DDBJ databases">
        <authorList>
            <person name="Evans L.H."/>
            <person name="Alamgir A."/>
            <person name="Owens N."/>
            <person name="Weber N.D."/>
            <person name="Virtaneva K."/>
            <person name="Barbian K."/>
            <person name="Babar A."/>
            <person name="Rosenke K."/>
        </authorList>
    </citation>
    <scope>NUCLEOTIDE SEQUENCE</scope>
    <source>
        <strain evidence="2">Nono1</strain>
    </source>
</reference>
<dbReference type="RefSeq" id="WP_225267253.1">
    <property type="nucleotide sequence ID" value="NZ_CP084058.1"/>
</dbReference>
<name>A0A1M4EHQ0_9ACTN</name>
<organism evidence="2">
    <name type="scientific">Nonomuraea gerenzanensis</name>
    <dbReference type="NCBI Taxonomy" id="93944"/>
    <lineage>
        <taxon>Bacteria</taxon>
        <taxon>Bacillati</taxon>
        <taxon>Actinomycetota</taxon>
        <taxon>Actinomycetes</taxon>
        <taxon>Streptosporangiales</taxon>
        <taxon>Streptosporangiaceae</taxon>
        <taxon>Nonomuraea</taxon>
    </lineage>
</organism>
<accession>A0A1M4EHQ0</accession>
<gene>
    <name evidence="2" type="ORF">BN4615_P8003</name>
</gene>
<sequence length="48" mass="4877">MKVRVLIAAAALALAGGAPPLHLDSLGSGEPSLVQVETMIQHVNVLTS</sequence>
<protein>
    <submittedName>
        <fullName evidence="2">Uncharacterized protein</fullName>
    </submittedName>
</protein>
<evidence type="ECO:0000313" key="2">
    <source>
        <dbReference type="EMBL" id="SBO98487.1"/>
    </source>
</evidence>
<feature type="signal peptide" evidence="1">
    <location>
        <begin position="1"/>
        <end position="23"/>
    </location>
</feature>
<keyword evidence="1" id="KW-0732">Signal</keyword>